<reference evidence="1 2" key="1">
    <citation type="submission" date="2019-02" db="EMBL/GenBank/DDBJ databases">
        <title>Shewanella sp. D4-2 isolated from Dokdo Island.</title>
        <authorList>
            <person name="Baek K."/>
        </authorList>
    </citation>
    <scope>NUCLEOTIDE SEQUENCE [LARGE SCALE GENOMIC DNA]</scope>
    <source>
        <strain evidence="1 2">D4-2</strain>
    </source>
</reference>
<name>A0A411PF31_9GAMM</name>
<proteinExistence type="predicted"/>
<dbReference type="EMBL" id="CP036200">
    <property type="protein sequence ID" value="QBF82012.1"/>
    <property type="molecule type" value="Genomic_DNA"/>
</dbReference>
<evidence type="ECO:0000313" key="1">
    <source>
        <dbReference type="EMBL" id="QBF82012.1"/>
    </source>
</evidence>
<accession>A0A411PF31</accession>
<protein>
    <submittedName>
        <fullName evidence="1">Uncharacterized protein</fullName>
    </submittedName>
</protein>
<dbReference type="KEGG" id="smai:EXU30_04325"/>
<gene>
    <name evidence="1" type="ORF">EXU30_04325</name>
</gene>
<organism evidence="1 2">
    <name type="scientific">Shewanella maritima</name>
    <dbReference type="NCBI Taxonomy" id="2520507"/>
    <lineage>
        <taxon>Bacteria</taxon>
        <taxon>Pseudomonadati</taxon>
        <taxon>Pseudomonadota</taxon>
        <taxon>Gammaproteobacteria</taxon>
        <taxon>Alteromonadales</taxon>
        <taxon>Shewanellaceae</taxon>
        <taxon>Shewanella</taxon>
    </lineage>
</organism>
<dbReference type="AlphaFoldDB" id="A0A411PF31"/>
<dbReference type="Proteomes" id="UP000291106">
    <property type="component" value="Chromosome"/>
</dbReference>
<keyword evidence="2" id="KW-1185">Reference proteome</keyword>
<evidence type="ECO:0000313" key="2">
    <source>
        <dbReference type="Proteomes" id="UP000291106"/>
    </source>
</evidence>
<sequence>MKQVSRHTSKSKQLLGFIALAVLALAISYRLEQGIDWLLVSFQIIDATGQFTTSMQMPAVPDTPIISISGEALRINAAELMRLILDWLF</sequence>
<dbReference type="RefSeq" id="WP_130597986.1">
    <property type="nucleotide sequence ID" value="NZ_CP036200.1"/>
</dbReference>
<dbReference type="OrthoDB" id="6267071at2"/>